<feature type="transmembrane region" description="Helical" evidence="11">
    <location>
        <begin position="6"/>
        <end position="25"/>
    </location>
</feature>
<feature type="transmembrane region" description="Helical" evidence="11">
    <location>
        <begin position="395"/>
        <end position="414"/>
    </location>
</feature>
<dbReference type="PATRIC" id="fig|1218492.5.peg.847"/>
<evidence type="ECO:0000256" key="4">
    <source>
        <dbReference type="ARBA" id="ARBA00022670"/>
    </source>
</evidence>
<gene>
    <name evidence="13" type="ORF">JG30_07110</name>
</gene>
<proteinExistence type="inferred from homology"/>
<reference evidence="13 14" key="1">
    <citation type="submission" date="2015-01" db="EMBL/GenBank/DDBJ databases">
        <title>Comparative genomics of the lactic acid bacteria isolated from the honey bee gut.</title>
        <authorList>
            <person name="Ellegaard K.M."/>
            <person name="Tamarit D."/>
            <person name="Javelind E."/>
            <person name="Olofsson T."/>
            <person name="Andersson S.G."/>
            <person name="Vasquez A."/>
        </authorList>
    </citation>
    <scope>NUCLEOTIDE SEQUENCE [LARGE SCALE GENOMIC DNA]</scope>
    <source>
        <strain evidence="13 14">Bin4</strain>
    </source>
</reference>
<dbReference type="STRING" id="1218492.JG30_07110"/>
<evidence type="ECO:0000256" key="9">
    <source>
        <dbReference type="ARBA" id="ARBA00023049"/>
    </source>
</evidence>
<keyword evidence="10 11" id="KW-0472">Membrane</keyword>
<dbReference type="GO" id="GO:0006508">
    <property type="term" value="P:proteolysis"/>
    <property type="evidence" value="ECO:0007669"/>
    <property type="project" value="UniProtKB-KW"/>
</dbReference>
<keyword evidence="7 11" id="KW-0862">Zinc</keyword>
<dbReference type="RefSeq" id="WP_046316246.1">
    <property type="nucleotide sequence ID" value="NZ_JBHSZT010000001.1"/>
</dbReference>
<dbReference type="InterPro" id="IPR036034">
    <property type="entry name" value="PDZ_sf"/>
</dbReference>
<organism evidence="13 14">
    <name type="scientific">Bombilactobacillus mellifer</name>
    <dbReference type="NCBI Taxonomy" id="1218492"/>
    <lineage>
        <taxon>Bacteria</taxon>
        <taxon>Bacillati</taxon>
        <taxon>Bacillota</taxon>
        <taxon>Bacilli</taxon>
        <taxon>Lactobacillales</taxon>
        <taxon>Lactobacillaceae</taxon>
        <taxon>Bombilactobacillus</taxon>
    </lineage>
</organism>
<feature type="transmembrane region" description="Helical" evidence="11">
    <location>
        <begin position="349"/>
        <end position="368"/>
    </location>
</feature>
<dbReference type="InterPro" id="IPR004387">
    <property type="entry name" value="Pept_M50_Zn"/>
</dbReference>
<sequence>MVAILTFIVVFGLIVLVHEFGHYFWSKHSGILVRQFSIGMGPKLVSYTKNHTLYTIRLLPLGGYVLMAGAEDDDEELKPGVMVGLKLNAANKVVCIDNSQTDHDASLMPVQIVQADLQKDLFIEGYVAGDDRQLQRFEVDHDATLIDETHTAMQIAPIDVQFNSASLWNRFLTNAAGPFNNLVFGVLLYVVSAFMLGGAPVNRPQLGAIAPNSPAAQAHLQPNDQILAINQHKIATWDQMARTITKYPGQEITLQIKTSHQKIKQVKLTPKKVTNGSQKVGQIGVMQARNAAVGPTLKYGVQSGFQTVGLIFQALKQMVTGGFNLNQLGGPVAIYSETSQVAAMGFKQVVVFIAWLSINLGIMNLLPIPALDGGKLLLNVIEALRQKPISQKTEIAVNLVGVAFLLVLMVAVTWNDITRFFIK</sequence>
<comment type="cofactor">
    <cofactor evidence="1 11">
        <name>Zn(2+)</name>
        <dbReference type="ChEBI" id="CHEBI:29105"/>
    </cofactor>
</comment>
<dbReference type="AlphaFoldDB" id="A0A0F4LY83"/>
<dbReference type="Proteomes" id="UP000033558">
    <property type="component" value="Unassembled WGS sequence"/>
</dbReference>
<keyword evidence="4" id="KW-0645">Protease</keyword>
<evidence type="ECO:0000256" key="10">
    <source>
        <dbReference type="ARBA" id="ARBA00023136"/>
    </source>
</evidence>
<dbReference type="CDD" id="cd23081">
    <property type="entry name" value="cpPDZ_EcRseP-like"/>
    <property type="match status" value="1"/>
</dbReference>
<keyword evidence="14" id="KW-1185">Reference proteome</keyword>
<dbReference type="GO" id="GO:0046872">
    <property type="term" value="F:metal ion binding"/>
    <property type="evidence" value="ECO:0007669"/>
    <property type="project" value="UniProtKB-KW"/>
</dbReference>
<protein>
    <recommendedName>
        <fullName evidence="11">Zinc metalloprotease</fullName>
        <ecNumber evidence="11">3.4.24.-</ecNumber>
    </recommendedName>
</protein>
<evidence type="ECO:0000256" key="2">
    <source>
        <dbReference type="ARBA" id="ARBA00004141"/>
    </source>
</evidence>
<dbReference type="NCBIfam" id="TIGR00054">
    <property type="entry name" value="RIP metalloprotease RseP"/>
    <property type="match status" value="1"/>
</dbReference>
<evidence type="ECO:0000313" key="14">
    <source>
        <dbReference type="Proteomes" id="UP000033558"/>
    </source>
</evidence>
<evidence type="ECO:0000256" key="7">
    <source>
        <dbReference type="ARBA" id="ARBA00022833"/>
    </source>
</evidence>
<dbReference type="Gene3D" id="2.30.42.10">
    <property type="match status" value="1"/>
</dbReference>
<evidence type="ECO:0000256" key="5">
    <source>
        <dbReference type="ARBA" id="ARBA00022692"/>
    </source>
</evidence>
<feature type="domain" description="PDZ" evidence="12">
    <location>
        <begin position="184"/>
        <end position="260"/>
    </location>
</feature>
<dbReference type="CDD" id="cd06163">
    <property type="entry name" value="S2P-M50_PDZ_RseP-like"/>
    <property type="match status" value="1"/>
</dbReference>
<evidence type="ECO:0000313" key="13">
    <source>
        <dbReference type="EMBL" id="KJY62496.1"/>
    </source>
</evidence>
<keyword evidence="5 11" id="KW-0812">Transmembrane</keyword>
<comment type="subcellular location">
    <subcellularLocation>
        <location evidence="2">Membrane</location>
        <topology evidence="2">Multi-pass membrane protein</topology>
    </subcellularLocation>
</comment>
<dbReference type="PANTHER" id="PTHR42837:SF2">
    <property type="entry name" value="MEMBRANE METALLOPROTEASE ARASP2, CHLOROPLASTIC-RELATED"/>
    <property type="match status" value="1"/>
</dbReference>
<dbReference type="EMBL" id="JXJQ01000006">
    <property type="protein sequence ID" value="KJY62496.1"/>
    <property type="molecule type" value="Genomic_DNA"/>
</dbReference>
<dbReference type="HOGENOM" id="CLU_025778_1_0_9"/>
<dbReference type="SUPFAM" id="SSF50156">
    <property type="entry name" value="PDZ domain-like"/>
    <property type="match status" value="1"/>
</dbReference>
<keyword evidence="9 11" id="KW-0482">Metalloprotease</keyword>
<evidence type="ECO:0000256" key="3">
    <source>
        <dbReference type="ARBA" id="ARBA00007931"/>
    </source>
</evidence>
<keyword evidence="11" id="KW-0479">Metal-binding</keyword>
<dbReference type="GO" id="GO:0016020">
    <property type="term" value="C:membrane"/>
    <property type="evidence" value="ECO:0007669"/>
    <property type="project" value="UniProtKB-SubCell"/>
</dbReference>
<keyword evidence="8 11" id="KW-1133">Transmembrane helix</keyword>
<evidence type="ECO:0000256" key="11">
    <source>
        <dbReference type="RuleBase" id="RU362031"/>
    </source>
</evidence>
<dbReference type="PANTHER" id="PTHR42837">
    <property type="entry name" value="REGULATOR OF SIGMA-E PROTEASE RSEP"/>
    <property type="match status" value="1"/>
</dbReference>
<evidence type="ECO:0000256" key="8">
    <source>
        <dbReference type="ARBA" id="ARBA00022989"/>
    </source>
</evidence>
<accession>A0A0F4LY83</accession>
<dbReference type="EC" id="3.4.24.-" evidence="11"/>
<dbReference type="GO" id="GO:0004222">
    <property type="term" value="F:metalloendopeptidase activity"/>
    <property type="evidence" value="ECO:0007669"/>
    <property type="project" value="InterPro"/>
</dbReference>
<dbReference type="InterPro" id="IPR001478">
    <property type="entry name" value="PDZ"/>
</dbReference>
<comment type="similarity">
    <text evidence="3 11">Belongs to the peptidase M50B family.</text>
</comment>
<dbReference type="SMART" id="SM00228">
    <property type="entry name" value="PDZ"/>
    <property type="match status" value="1"/>
</dbReference>
<dbReference type="Pfam" id="PF02163">
    <property type="entry name" value="Peptidase_M50"/>
    <property type="match status" value="1"/>
</dbReference>
<evidence type="ECO:0000256" key="6">
    <source>
        <dbReference type="ARBA" id="ARBA00022801"/>
    </source>
</evidence>
<dbReference type="InterPro" id="IPR008915">
    <property type="entry name" value="Peptidase_M50"/>
</dbReference>
<comment type="caution">
    <text evidence="13">The sequence shown here is derived from an EMBL/GenBank/DDBJ whole genome shotgun (WGS) entry which is preliminary data.</text>
</comment>
<dbReference type="OrthoDB" id="9782003at2"/>
<name>A0A0F4LY83_9LACO</name>
<evidence type="ECO:0000256" key="1">
    <source>
        <dbReference type="ARBA" id="ARBA00001947"/>
    </source>
</evidence>
<keyword evidence="6 11" id="KW-0378">Hydrolase</keyword>
<evidence type="ECO:0000259" key="12">
    <source>
        <dbReference type="SMART" id="SM00228"/>
    </source>
</evidence>